<evidence type="ECO:0000313" key="2">
    <source>
        <dbReference type="EMBL" id="EFH67865.1"/>
    </source>
</evidence>
<dbReference type="Proteomes" id="UP000008694">
    <property type="component" value="Unassembled WGS sequence"/>
</dbReference>
<proteinExistence type="predicted"/>
<sequence length="126" mass="14802">MANVGNTSGSTRFEELCREITQLKDEIKNLVREDGLLNHSIGRPDFGAIEKSKKKLTDKRMKLEELEKRKEFARNQFQFKCAELVRNYEESQPKKVLEEKKMDLEKYYEKLKEVMKKIVAFAAKIG</sequence>
<evidence type="ECO:0000313" key="3">
    <source>
        <dbReference type="Proteomes" id="UP000008694"/>
    </source>
</evidence>
<keyword evidence="1" id="KW-0175">Coiled coil</keyword>
<dbReference type="AlphaFoldDB" id="D7KGV4"/>
<gene>
    <name evidence="2" type="ORF">ARALYDRAFT_314474</name>
</gene>
<keyword evidence="3" id="KW-1185">Reference proteome</keyword>
<name>D7KGV4_ARALL</name>
<dbReference type="EMBL" id="GL348713">
    <property type="protein sequence ID" value="EFH67865.1"/>
    <property type="molecule type" value="Genomic_DNA"/>
</dbReference>
<dbReference type="HOGENOM" id="CLU_1984602_0_0_1"/>
<feature type="coiled-coil region" evidence="1">
    <location>
        <begin position="13"/>
        <end position="117"/>
    </location>
</feature>
<organism evidence="3">
    <name type="scientific">Arabidopsis lyrata subsp. lyrata</name>
    <name type="common">Lyre-leaved rock-cress</name>
    <dbReference type="NCBI Taxonomy" id="81972"/>
    <lineage>
        <taxon>Eukaryota</taxon>
        <taxon>Viridiplantae</taxon>
        <taxon>Streptophyta</taxon>
        <taxon>Embryophyta</taxon>
        <taxon>Tracheophyta</taxon>
        <taxon>Spermatophyta</taxon>
        <taxon>Magnoliopsida</taxon>
        <taxon>eudicotyledons</taxon>
        <taxon>Gunneridae</taxon>
        <taxon>Pentapetalae</taxon>
        <taxon>rosids</taxon>
        <taxon>malvids</taxon>
        <taxon>Brassicales</taxon>
        <taxon>Brassicaceae</taxon>
        <taxon>Camelineae</taxon>
        <taxon>Arabidopsis</taxon>
    </lineage>
</organism>
<reference evidence="3" key="1">
    <citation type="journal article" date="2011" name="Nat. Genet.">
        <title>The Arabidopsis lyrata genome sequence and the basis of rapid genome size change.</title>
        <authorList>
            <person name="Hu T.T."/>
            <person name="Pattyn P."/>
            <person name="Bakker E.G."/>
            <person name="Cao J."/>
            <person name="Cheng J.-F."/>
            <person name="Clark R.M."/>
            <person name="Fahlgren N."/>
            <person name="Fawcett J.A."/>
            <person name="Grimwood J."/>
            <person name="Gundlach H."/>
            <person name="Haberer G."/>
            <person name="Hollister J.D."/>
            <person name="Ossowski S."/>
            <person name="Ottilar R.P."/>
            <person name="Salamov A.A."/>
            <person name="Schneeberger K."/>
            <person name="Spannagl M."/>
            <person name="Wang X."/>
            <person name="Yang L."/>
            <person name="Nasrallah M.E."/>
            <person name="Bergelson J."/>
            <person name="Carrington J.C."/>
            <person name="Gaut B.S."/>
            <person name="Schmutz J."/>
            <person name="Mayer K.F.X."/>
            <person name="Van de Peer Y."/>
            <person name="Grigoriev I.V."/>
            <person name="Nordborg M."/>
            <person name="Weigel D."/>
            <person name="Guo Y.-L."/>
        </authorList>
    </citation>
    <scope>NUCLEOTIDE SEQUENCE [LARGE SCALE GENOMIC DNA]</scope>
    <source>
        <strain evidence="3">cv. MN47</strain>
    </source>
</reference>
<protein>
    <submittedName>
        <fullName evidence="2">Uncharacterized protein</fullName>
    </submittedName>
</protein>
<accession>D7KGV4</accession>
<evidence type="ECO:0000256" key="1">
    <source>
        <dbReference type="SAM" id="Coils"/>
    </source>
</evidence>
<dbReference type="Gramene" id="fgenesh1_pm.C_scaffold_1003254">
    <property type="protein sequence ID" value="fgenesh1_pm.C_scaffold_1003254"/>
    <property type="gene ID" value="fgenesh1_pm.C_scaffold_1003254"/>
</dbReference>